<evidence type="ECO:0000259" key="5">
    <source>
        <dbReference type="Pfam" id="PF07971"/>
    </source>
</evidence>
<organism evidence="7 8">
    <name type="scientific">Capnocytophaga stomatis</name>
    <dbReference type="NCBI Taxonomy" id="1848904"/>
    <lineage>
        <taxon>Bacteria</taxon>
        <taxon>Pseudomonadati</taxon>
        <taxon>Bacteroidota</taxon>
        <taxon>Flavobacteriia</taxon>
        <taxon>Flavobacteriales</taxon>
        <taxon>Flavobacteriaceae</taxon>
        <taxon>Capnocytophaga</taxon>
    </lineage>
</organism>
<dbReference type="GO" id="GO:0030246">
    <property type="term" value="F:carbohydrate binding"/>
    <property type="evidence" value="ECO:0007669"/>
    <property type="project" value="InterPro"/>
</dbReference>
<evidence type="ECO:0000256" key="1">
    <source>
        <dbReference type="ARBA" id="ARBA00001913"/>
    </source>
</evidence>
<dbReference type="GO" id="GO:0006516">
    <property type="term" value="P:glycoprotein catabolic process"/>
    <property type="evidence" value="ECO:0007669"/>
    <property type="project" value="TreeGrafter"/>
</dbReference>
<dbReference type="GO" id="GO:0005975">
    <property type="term" value="P:carbohydrate metabolic process"/>
    <property type="evidence" value="ECO:0007669"/>
    <property type="project" value="InterPro"/>
</dbReference>
<evidence type="ECO:0000259" key="6">
    <source>
        <dbReference type="Pfam" id="PF17678"/>
    </source>
</evidence>
<dbReference type="InterPro" id="IPR041371">
    <property type="entry name" value="GH92_N"/>
</dbReference>
<dbReference type="KEGG" id="csto:CGC58_07320"/>
<dbReference type="Gene3D" id="1.20.1610.10">
    <property type="entry name" value="alpha-1,2-mannosidases domains"/>
    <property type="match status" value="1"/>
</dbReference>
<evidence type="ECO:0000256" key="3">
    <source>
        <dbReference type="ARBA" id="ARBA00022837"/>
    </source>
</evidence>
<dbReference type="InterPro" id="IPR012939">
    <property type="entry name" value="Glyco_hydro_92"/>
</dbReference>
<comment type="subunit">
    <text evidence="2">Monomer.</text>
</comment>
<comment type="cofactor">
    <cofactor evidence="1">
        <name>Ca(2+)</name>
        <dbReference type="ChEBI" id="CHEBI:29108"/>
    </cofactor>
</comment>
<dbReference type="AlphaFoldDB" id="A0A250FZP8"/>
<dbReference type="PANTHER" id="PTHR12143:SF39">
    <property type="entry name" value="SECRETED PROTEIN"/>
    <property type="match status" value="1"/>
</dbReference>
<dbReference type="Pfam" id="PF17678">
    <property type="entry name" value="Glyco_hydro_92N"/>
    <property type="match status" value="1"/>
</dbReference>
<keyword evidence="3" id="KW-0106">Calcium</keyword>
<proteinExistence type="predicted"/>
<sequence>MQLSKFSLFAFLLAFQLSFSQKTPADYVNPFIGTSNFGATHPGAIAPRGMLSISPFNVSFDTKGIENPLEKDSRWLSNPYVNENKFLTGFTHVNMSGVGCPELGVIIAMPTTGKLETNHLKYGSTYKDEQASAGYYSTHIDKYNVKTEMTASMRAGVSRYHFPKGESNVLINLGLGLTNEQGAMLKIISPTEVQGVRMVGSFCYNSPELAYPVYFVAKLSKPADSYGVWHKPEKYDGVEAEWMLYNGKTRLKEGFTREVVGDSIGAYFRYKFDKDEVVEMKVGVSYVSIENARENLEKEIGNKSFAEVYEQTKNEWNKQFHVALEGGTDDQKTIFYTGLYHALIHPHIFNDVNGDYPESSTNKIGKSNERYTVFSLWDTYRNYHQLMTLLYPEQQLGMVRTMLDIYDESGWLPKWELNSTETFTMVGDPASIVLADTYLRGLTDFNVEKAYEAMLKGANTLKNNPIRLGVEEYWNLGYLSVDGGVAGPVSTTQEYNIADFAIAQLAKKLGKKKDFERFSKQSLSYRKLFDKQTKLLRPRHADGKWYAPFNPESGANFEKNVGYIEGNAWQYVYMVTHDVKGMMQMMGGAKAFEKQLDYIFDKGQYDMANEPDIAYPYLYNYIKGSEWKTQKRVHDLIEQYFQNKPAGLPGNEDTGVMSAWLIYGMMGFYPVSPGEPIYTFTSPKFSKITLALDKKYYPNGELTIESNASPENIYIKRIFIDEKPYNSYFITHEQLKKAKKIRFELTNNR</sequence>
<dbReference type="InterPro" id="IPR050883">
    <property type="entry name" value="PNGase"/>
</dbReference>
<name>A0A250FZP8_9FLAO</name>
<dbReference type="GO" id="GO:0005829">
    <property type="term" value="C:cytosol"/>
    <property type="evidence" value="ECO:0007669"/>
    <property type="project" value="TreeGrafter"/>
</dbReference>
<dbReference type="InterPro" id="IPR005887">
    <property type="entry name" value="GH92_a_mannosidase_put"/>
</dbReference>
<dbReference type="Gene3D" id="3.30.2080.10">
    <property type="entry name" value="GH92 mannosidase domain"/>
    <property type="match status" value="1"/>
</dbReference>
<evidence type="ECO:0000256" key="2">
    <source>
        <dbReference type="ARBA" id="ARBA00011245"/>
    </source>
</evidence>
<evidence type="ECO:0000256" key="4">
    <source>
        <dbReference type="SAM" id="SignalP"/>
    </source>
</evidence>
<protein>
    <submittedName>
        <fullName evidence="7">Alpha-mannosidase</fullName>
    </submittedName>
</protein>
<dbReference type="Proteomes" id="UP000217348">
    <property type="component" value="Chromosome"/>
</dbReference>
<keyword evidence="4" id="KW-0732">Signal</keyword>
<dbReference type="FunFam" id="1.20.1050.60:FF:000001">
    <property type="entry name" value="Putative alpha-1,2-mannosidase"/>
    <property type="match status" value="1"/>
</dbReference>
<dbReference type="PANTHER" id="PTHR12143">
    <property type="entry name" value="PEPTIDE N-GLYCANASE PNGASE -RELATED"/>
    <property type="match status" value="1"/>
</dbReference>
<feature type="domain" description="Glycosyl hydrolase family 92" evidence="5">
    <location>
        <begin position="291"/>
        <end position="746"/>
    </location>
</feature>
<dbReference type="Pfam" id="PF07971">
    <property type="entry name" value="Glyco_hydro_92"/>
    <property type="match status" value="1"/>
</dbReference>
<dbReference type="EMBL" id="CP022387">
    <property type="protein sequence ID" value="ATA90619.1"/>
    <property type="molecule type" value="Genomic_DNA"/>
</dbReference>
<dbReference type="OrthoDB" id="9804511at2"/>
<dbReference type="RefSeq" id="WP_095897155.1">
    <property type="nucleotide sequence ID" value="NZ_CP022387.1"/>
</dbReference>
<gene>
    <name evidence="7" type="ORF">CGC58_07320</name>
</gene>
<dbReference type="InterPro" id="IPR008928">
    <property type="entry name" value="6-hairpin_glycosidase_sf"/>
</dbReference>
<accession>A0A250FZP8</accession>
<evidence type="ECO:0000313" key="7">
    <source>
        <dbReference type="EMBL" id="ATA90619.1"/>
    </source>
</evidence>
<dbReference type="Gene3D" id="1.20.1050.60">
    <property type="entry name" value="alpha-1,2-mannosidase"/>
    <property type="match status" value="1"/>
</dbReference>
<feature type="chain" id="PRO_5012558115" evidence="4">
    <location>
        <begin position="26"/>
        <end position="749"/>
    </location>
</feature>
<feature type="signal peptide" evidence="4">
    <location>
        <begin position="1"/>
        <end position="25"/>
    </location>
</feature>
<dbReference type="Gene3D" id="2.70.98.10">
    <property type="match status" value="1"/>
</dbReference>
<evidence type="ECO:0000313" key="8">
    <source>
        <dbReference type="Proteomes" id="UP000217348"/>
    </source>
</evidence>
<reference evidence="8" key="1">
    <citation type="submission" date="2017-06" db="EMBL/GenBank/DDBJ databases">
        <title>Capnocytophaga spp. assemblies.</title>
        <authorList>
            <person name="Gulvik C.A."/>
        </authorList>
    </citation>
    <scope>NUCLEOTIDE SEQUENCE [LARGE SCALE GENOMIC DNA]</scope>
    <source>
        <strain evidence="8">H2177</strain>
    </source>
</reference>
<dbReference type="FunFam" id="3.30.2080.10:FF:000001">
    <property type="entry name" value="Alpha-1,2-mannosidase subfamily"/>
    <property type="match status" value="1"/>
</dbReference>
<dbReference type="GO" id="GO:0000224">
    <property type="term" value="F:peptide-N4-(N-acetyl-beta-glucosaminyl)asparagine amidase activity"/>
    <property type="evidence" value="ECO:0007669"/>
    <property type="project" value="TreeGrafter"/>
</dbReference>
<dbReference type="InterPro" id="IPR014718">
    <property type="entry name" value="GH-type_carb-bd"/>
</dbReference>
<dbReference type="SUPFAM" id="SSF48208">
    <property type="entry name" value="Six-hairpin glycosidases"/>
    <property type="match status" value="1"/>
</dbReference>
<feature type="domain" description="Glycosyl hydrolase family 92 N-terminal" evidence="6">
    <location>
        <begin position="27"/>
        <end position="285"/>
    </location>
</feature>
<dbReference type="NCBIfam" id="TIGR01180">
    <property type="entry name" value="aman2_put"/>
    <property type="match status" value="1"/>
</dbReference>